<evidence type="ECO:0000256" key="6">
    <source>
        <dbReference type="SAM" id="SignalP"/>
    </source>
</evidence>
<gene>
    <name evidence="8" type="primary">LOC103711957</name>
</gene>
<feature type="region of interest" description="Disordered" evidence="5">
    <location>
        <begin position="54"/>
        <end position="100"/>
    </location>
</feature>
<evidence type="ECO:0000256" key="5">
    <source>
        <dbReference type="SAM" id="MobiDB-lite"/>
    </source>
</evidence>
<dbReference type="AlphaFoldDB" id="A0A8B7CCT1"/>
<feature type="compositionally biased region" description="Pro residues" evidence="5">
    <location>
        <begin position="63"/>
        <end position="99"/>
    </location>
</feature>
<name>A0A8B7CCT1_PHODC</name>
<dbReference type="GeneID" id="103711957"/>
<reference evidence="7" key="1">
    <citation type="journal article" date="2019" name="Nat. Commun.">
        <title>Genome-wide association mapping of date palm fruit traits.</title>
        <authorList>
            <person name="Hazzouri K.M."/>
            <person name="Gros-Balthazard M."/>
            <person name="Flowers J.M."/>
            <person name="Copetti D."/>
            <person name="Lemansour A."/>
            <person name="Lebrun M."/>
            <person name="Masmoudi K."/>
            <person name="Ferrand S."/>
            <person name="Dhar M.I."/>
            <person name="Fresquez Z.A."/>
            <person name="Rosas U."/>
            <person name="Zhang J."/>
            <person name="Talag J."/>
            <person name="Lee S."/>
            <person name="Kudrna D."/>
            <person name="Powell R.F."/>
            <person name="Leitch I.J."/>
            <person name="Krueger R.R."/>
            <person name="Wing R.A."/>
            <person name="Amiri K.M.A."/>
            <person name="Purugganan M.D."/>
        </authorList>
    </citation>
    <scope>NUCLEOTIDE SEQUENCE [LARGE SCALE GENOMIC DNA]</scope>
    <source>
        <strain evidence="7">cv. Khalas</strain>
    </source>
</reference>
<dbReference type="OrthoDB" id="676979at2759"/>
<evidence type="ECO:0000256" key="2">
    <source>
        <dbReference type="ARBA" id="ARBA00022525"/>
    </source>
</evidence>
<comment type="subcellular location">
    <subcellularLocation>
        <location evidence="1">Secreted</location>
    </subcellularLocation>
</comment>
<feature type="signal peptide" evidence="6">
    <location>
        <begin position="1"/>
        <end position="27"/>
    </location>
</feature>
<dbReference type="Pfam" id="PF00560">
    <property type="entry name" value="LRR_1"/>
    <property type="match status" value="1"/>
</dbReference>
<keyword evidence="2" id="KW-0964">Secreted</keyword>
<feature type="chain" id="PRO_5034999678" evidence="6">
    <location>
        <begin position="28"/>
        <end position="491"/>
    </location>
</feature>
<dbReference type="Gene3D" id="3.80.10.10">
    <property type="entry name" value="Ribonuclease Inhibitor"/>
    <property type="match status" value="1"/>
</dbReference>
<dbReference type="GO" id="GO:0005576">
    <property type="term" value="C:extracellular region"/>
    <property type="evidence" value="ECO:0007669"/>
    <property type="project" value="UniProtKB-SubCell"/>
</dbReference>
<evidence type="ECO:0000256" key="1">
    <source>
        <dbReference type="ARBA" id="ARBA00004613"/>
    </source>
</evidence>
<evidence type="ECO:0000256" key="4">
    <source>
        <dbReference type="ARBA" id="ARBA00022737"/>
    </source>
</evidence>
<dbReference type="Proteomes" id="UP000228380">
    <property type="component" value="Chromosome 11"/>
</dbReference>
<dbReference type="PANTHER" id="PTHR32093">
    <property type="entry name" value="LEUCINE-RICH REPEAT EXTENSIN-LIKE PROTEIN 3-RELATED"/>
    <property type="match status" value="1"/>
</dbReference>
<sequence>MGGSRSSYSSTLFTSLLLLLLLPPAAAASVLSLSNNSLPTLLHSNSREAIEIGIGIGIGGGGSPPPESEPICPPPPPPPPCPPPPLPPPPPPPPKPVGPGPSDFENILLYRAYFVIQRFRKTITDDPKGISKSWRGYDICHKHTQDTYKGFFCGIPPTRKTMRNVASIDFNGYNLGAETLQGFIDRMPDLAIFHANSNNFSGTVPDLSKLRFLYELDFSNNKLTGSFPINVLPLLANISFLDLRFNQFFGTVPPSVFGIKLDVLFINNNNFTQALPDDLGSTNASYLTLANNGFTGPIPASIGKACNTLMEVLLLNNSLSGCLPYQVGLLKKATVFDAGTNQITGPIPLSFGCLLKVEQLNLARNLLYGKVPDVVCRLADYGHLANLSLSSNYFTRLGFSCWELIDRGILDVRHNCIPGLPDQRSPEECAWFLKQPKYCPVLPYIPCYIPWMHGGGVPSATAMLPAVNGGWDTSPASRYPSYSALLNVHGP</sequence>
<accession>A0A8B7CCT1</accession>
<keyword evidence="3 6" id="KW-0732">Signal</keyword>
<organism evidence="7 8">
    <name type="scientific">Phoenix dactylifera</name>
    <name type="common">Date palm</name>
    <dbReference type="NCBI Taxonomy" id="42345"/>
    <lineage>
        <taxon>Eukaryota</taxon>
        <taxon>Viridiplantae</taxon>
        <taxon>Streptophyta</taxon>
        <taxon>Embryophyta</taxon>
        <taxon>Tracheophyta</taxon>
        <taxon>Spermatophyta</taxon>
        <taxon>Magnoliopsida</taxon>
        <taxon>Liliopsida</taxon>
        <taxon>Arecaceae</taxon>
        <taxon>Coryphoideae</taxon>
        <taxon>Phoeniceae</taxon>
        <taxon>Phoenix</taxon>
    </lineage>
</organism>
<dbReference type="InterPro" id="IPR032675">
    <property type="entry name" value="LRR_dom_sf"/>
</dbReference>
<dbReference type="RefSeq" id="XP_008796513.3">
    <property type="nucleotide sequence ID" value="XM_008798291.3"/>
</dbReference>
<proteinExistence type="predicted"/>
<protein>
    <submittedName>
        <fullName evidence="8">Uncharacterized protein At4g06744-like</fullName>
    </submittedName>
</protein>
<evidence type="ECO:0000313" key="8">
    <source>
        <dbReference type="RefSeq" id="XP_008796513.3"/>
    </source>
</evidence>
<keyword evidence="7" id="KW-1185">Reference proteome</keyword>
<keyword evidence="4" id="KW-0677">Repeat</keyword>
<evidence type="ECO:0000256" key="3">
    <source>
        <dbReference type="ARBA" id="ARBA00022729"/>
    </source>
</evidence>
<dbReference type="KEGG" id="pda:103711957"/>
<dbReference type="InterPro" id="IPR051582">
    <property type="entry name" value="LRR_extensin-like_regulator"/>
</dbReference>
<dbReference type="InterPro" id="IPR001611">
    <property type="entry name" value="Leu-rich_rpt"/>
</dbReference>
<reference evidence="8" key="2">
    <citation type="submission" date="2025-08" db="UniProtKB">
        <authorList>
            <consortium name="RefSeq"/>
        </authorList>
    </citation>
    <scope>IDENTIFICATION</scope>
    <source>
        <tissue evidence="8">Young leaves</tissue>
    </source>
</reference>
<dbReference type="PANTHER" id="PTHR32093:SF128">
    <property type="entry name" value="LEUCINE-RICH REPEAT-CONTAINING N-TERMINAL PLANT-TYPE DOMAIN-CONTAINING PROTEIN"/>
    <property type="match status" value="1"/>
</dbReference>
<evidence type="ECO:0000313" key="7">
    <source>
        <dbReference type="Proteomes" id="UP000228380"/>
    </source>
</evidence>
<dbReference type="SUPFAM" id="SSF52058">
    <property type="entry name" value="L domain-like"/>
    <property type="match status" value="1"/>
</dbReference>